<gene>
    <name evidence="2" type="ORF">F5544_15495</name>
</gene>
<dbReference type="AlphaFoldDB" id="A0A6G9YCQ3"/>
<accession>A0A6G9YCQ3</accession>
<keyword evidence="3" id="KW-1185">Reference proteome</keyword>
<reference evidence="2 3" key="1">
    <citation type="journal article" date="2019" name="ACS Chem. Biol.">
        <title>Identification and Mobilization of a Cryptic Antibiotic Biosynthesis Gene Locus from a Human-Pathogenic Nocardia Isolate.</title>
        <authorList>
            <person name="Herisse M."/>
            <person name="Ishida K."/>
            <person name="Porter J.L."/>
            <person name="Howden B."/>
            <person name="Hertweck C."/>
            <person name="Stinear T.P."/>
            <person name="Pidot S.J."/>
        </authorList>
    </citation>
    <scope>NUCLEOTIDE SEQUENCE [LARGE SCALE GENOMIC DNA]</scope>
    <source>
        <strain evidence="2 3">AUSMDU00012717</strain>
    </source>
</reference>
<dbReference type="Proteomes" id="UP000503540">
    <property type="component" value="Chromosome"/>
</dbReference>
<feature type="transmembrane region" description="Helical" evidence="1">
    <location>
        <begin position="13"/>
        <end position="33"/>
    </location>
</feature>
<evidence type="ECO:0000313" key="2">
    <source>
        <dbReference type="EMBL" id="QIS10982.1"/>
    </source>
</evidence>
<dbReference type="EMBL" id="CP046172">
    <property type="protein sequence ID" value="QIS10982.1"/>
    <property type="molecule type" value="Genomic_DNA"/>
</dbReference>
<evidence type="ECO:0000256" key="1">
    <source>
        <dbReference type="SAM" id="Phobius"/>
    </source>
</evidence>
<proteinExistence type="predicted"/>
<keyword evidence="1" id="KW-1133">Transmembrane helix</keyword>
<keyword evidence="1" id="KW-0472">Membrane</keyword>
<feature type="transmembrane region" description="Helical" evidence="1">
    <location>
        <begin position="58"/>
        <end position="81"/>
    </location>
</feature>
<feature type="transmembrane region" description="Helical" evidence="1">
    <location>
        <begin position="114"/>
        <end position="135"/>
    </location>
</feature>
<feature type="transmembrane region" description="Helical" evidence="1">
    <location>
        <begin position="88"/>
        <end position="108"/>
    </location>
</feature>
<organism evidence="2 3">
    <name type="scientific">Nocardia arthritidis</name>
    <dbReference type="NCBI Taxonomy" id="228602"/>
    <lineage>
        <taxon>Bacteria</taxon>
        <taxon>Bacillati</taxon>
        <taxon>Actinomycetota</taxon>
        <taxon>Actinomycetes</taxon>
        <taxon>Mycobacteriales</taxon>
        <taxon>Nocardiaceae</taxon>
        <taxon>Nocardia</taxon>
    </lineage>
</organism>
<dbReference type="RefSeq" id="WP_167473873.1">
    <property type="nucleotide sequence ID" value="NZ_CP046172.1"/>
</dbReference>
<name>A0A6G9YCQ3_9NOCA</name>
<protein>
    <submittedName>
        <fullName evidence="2">Uncharacterized protein</fullName>
    </submittedName>
</protein>
<keyword evidence="1" id="KW-0812">Transmembrane</keyword>
<dbReference type="KEGG" id="nah:F5544_15495"/>
<evidence type="ECO:0000313" key="3">
    <source>
        <dbReference type="Proteomes" id="UP000503540"/>
    </source>
</evidence>
<sequence>MAPVQPSGVTAKAAGYLGLLVMAFAVVGAVMTANATDALRTAAIDAGQEIADRTARTLYTIAIVEAVFGMLWFVGSMLLLSRRSGGRLLLVVLSCVGCVGCVIGMIGGSRDGVSVSPAVGIPGLALLLLILIFALSSSTTRWLSAAPRAVHAPPAQYQPPQYPQYPR</sequence>